<dbReference type="Proteomes" id="UP001291926">
    <property type="component" value="Unassembled WGS sequence"/>
</dbReference>
<dbReference type="SUPFAM" id="SSF81383">
    <property type="entry name" value="F-box domain"/>
    <property type="match status" value="1"/>
</dbReference>
<proteinExistence type="predicted"/>
<dbReference type="Gene3D" id="1.20.1280.50">
    <property type="match status" value="1"/>
</dbReference>
<dbReference type="InterPro" id="IPR050796">
    <property type="entry name" value="SCF_F-box_component"/>
</dbReference>
<evidence type="ECO:0000313" key="3">
    <source>
        <dbReference type="Proteomes" id="UP001291926"/>
    </source>
</evidence>
<name>A0ABR0DF50_9LAMI</name>
<dbReference type="InterPro" id="IPR036047">
    <property type="entry name" value="F-box-like_dom_sf"/>
</dbReference>
<evidence type="ECO:0000313" key="2">
    <source>
        <dbReference type="EMBL" id="KAK4487388.1"/>
    </source>
</evidence>
<dbReference type="SMART" id="SM00256">
    <property type="entry name" value="FBOX"/>
    <property type="match status" value="1"/>
</dbReference>
<gene>
    <name evidence="2" type="ORF">RD792_005988</name>
</gene>
<dbReference type="CDD" id="cd22157">
    <property type="entry name" value="F-box_AtFBW1-like"/>
    <property type="match status" value="1"/>
</dbReference>
<dbReference type="PANTHER" id="PTHR31672">
    <property type="entry name" value="BNACNNG10540D PROTEIN"/>
    <property type="match status" value="1"/>
</dbReference>
<sequence length="101" mass="12229">MVAISMRSSLPEDLIIEILLRLPVKSLLRFRTVCKQWHVIIKSSSFIRRHAHHESNLTRLLVYYHVYVWTDEPFIEFYDFTLFRDETLEIYEKPDNLKFLG</sequence>
<keyword evidence="3" id="KW-1185">Reference proteome</keyword>
<accession>A0ABR0DF50</accession>
<dbReference type="Pfam" id="PF00646">
    <property type="entry name" value="F-box"/>
    <property type="match status" value="1"/>
</dbReference>
<feature type="domain" description="F-box" evidence="1">
    <location>
        <begin position="4"/>
        <end position="50"/>
    </location>
</feature>
<organism evidence="2 3">
    <name type="scientific">Penstemon davidsonii</name>
    <dbReference type="NCBI Taxonomy" id="160366"/>
    <lineage>
        <taxon>Eukaryota</taxon>
        <taxon>Viridiplantae</taxon>
        <taxon>Streptophyta</taxon>
        <taxon>Embryophyta</taxon>
        <taxon>Tracheophyta</taxon>
        <taxon>Spermatophyta</taxon>
        <taxon>Magnoliopsida</taxon>
        <taxon>eudicotyledons</taxon>
        <taxon>Gunneridae</taxon>
        <taxon>Pentapetalae</taxon>
        <taxon>asterids</taxon>
        <taxon>lamiids</taxon>
        <taxon>Lamiales</taxon>
        <taxon>Plantaginaceae</taxon>
        <taxon>Cheloneae</taxon>
        <taxon>Penstemon</taxon>
    </lineage>
</organism>
<dbReference type="PANTHER" id="PTHR31672:SF13">
    <property type="entry name" value="F-BOX PROTEIN CPR30-LIKE"/>
    <property type="match status" value="1"/>
</dbReference>
<evidence type="ECO:0000259" key="1">
    <source>
        <dbReference type="PROSITE" id="PS50181"/>
    </source>
</evidence>
<protein>
    <recommendedName>
        <fullName evidence="1">F-box domain-containing protein</fullName>
    </recommendedName>
</protein>
<dbReference type="InterPro" id="IPR001810">
    <property type="entry name" value="F-box_dom"/>
</dbReference>
<dbReference type="PROSITE" id="PS50181">
    <property type="entry name" value="FBOX"/>
    <property type="match status" value="1"/>
</dbReference>
<dbReference type="EMBL" id="JAYDYQ010001885">
    <property type="protein sequence ID" value="KAK4487388.1"/>
    <property type="molecule type" value="Genomic_DNA"/>
</dbReference>
<reference evidence="2 3" key="1">
    <citation type="journal article" date="2023" name="bioRxiv">
        <title>Genome report: Whole genome sequence and annotation of Penstemon davidsonii.</title>
        <authorList>
            <person name="Ostevik K.L."/>
            <person name="Alabady M."/>
            <person name="Zhang M."/>
            <person name="Rausher M.D."/>
        </authorList>
    </citation>
    <scope>NUCLEOTIDE SEQUENCE [LARGE SCALE GENOMIC DNA]</scope>
    <source>
        <strain evidence="2">DNT005</strain>
        <tissue evidence="2">Whole leaf</tissue>
    </source>
</reference>
<comment type="caution">
    <text evidence="2">The sequence shown here is derived from an EMBL/GenBank/DDBJ whole genome shotgun (WGS) entry which is preliminary data.</text>
</comment>